<dbReference type="Pfam" id="PF01399">
    <property type="entry name" value="PCI"/>
    <property type="match status" value="1"/>
</dbReference>
<dbReference type="SMART" id="SM00088">
    <property type="entry name" value="PINT"/>
    <property type="match status" value="1"/>
</dbReference>
<evidence type="ECO:0000256" key="8">
    <source>
        <dbReference type="SAM" id="MobiDB-lite"/>
    </source>
</evidence>
<dbReference type="GO" id="GO:0008180">
    <property type="term" value="C:COP9 signalosome"/>
    <property type="evidence" value="ECO:0007669"/>
    <property type="project" value="UniProtKB-KW"/>
</dbReference>
<keyword evidence="5" id="KW-0963">Cytoplasm</keyword>
<dbReference type="GO" id="GO:0005737">
    <property type="term" value="C:cytoplasm"/>
    <property type="evidence" value="ECO:0007669"/>
    <property type="project" value="UniProtKB-SubCell"/>
</dbReference>
<evidence type="ECO:0000256" key="3">
    <source>
        <dbReference type="ARBA" id="ARBA00007084"/>
    </source>
</evidence>
<dbReference type="Proteomes" id="UP000694925">
    <property type="component" value="Unplaced"/>
</dbReference>
<evidence type="ECO:0000256" key="4">
    <source>
        <dbReference type="ARBA" id="ARBA00014878"/>
    </source>
</evidence>
<evidence type="ECO:0000256" key="2">
    <source>
        <dbReference type="ARBA" id="ARBA00004496"/>
    </source>
</evidence>
<dbReference type="InterPro" id="IPR036390">
    <property type="entry name" value="WH_DNA-bd_sf"/>
</dbReference>
<evidence type="ECO:0000256" key="6">
    <source>
        <dbReference type="ARBA" id="ARBA00022790"/>
    </source>
</evidence>
<organism evidence="10 11">
    <name type="scientific">Ceratina calcarata</name>
    <dbReference type="NCBI Taxonomy" id="156304"/>
    <lineage>
        <taxon>Eukaryota</taxon>
        <taxon>Metazoa</taxon>
        <taxon>Ecdysozoa</taxon>
        <taxon>Arthropoda</taxon>
        <taxon>Hexapoda</taxon>
        <taxon>Insecta</taxon>
        <taxon>Pterygota</taxon>
        <taxon>Neoptera</taxon>
        <taxon>Endopterygota</taxon>
        <taxon>Hymenoptera</taxon>
        <taxon>Apocrita</taxon>
        <taxon>Aculeata</taxon>
        <taxon>Apoidea</taxon>
        <taxon>Anthophila</taxon>
        <taxon>Apidae</taxon>
        <taxon>Ceratina</taxon>
        <taxon>Zadontomerus</taxon>
    </lineage>
</organism>
<dbReference type="CTD" id="1448"/>
<sequence>MASALEQFVNNVRTLSKQGNFRELKEEIITKNTDVLIKNGQHLDNVLETLNLQEHSLGILAVLCVKFTLLNSNGTTNADSYKPLFNQVQEFIIGCNGEQVRFASDIYAELCHLFTQTLVELQIPLRGIELLRRAIRKIQLFDSQLTSIHADLCQLCLLSKCLKPSLEFLDIDVTGISQEEGQFDSKYFLLYYYYGGMIYTALKNYDRALYFFEVCVTTPAMAVSYIMLEAYKKYILVSLILHGKVLNLPRYTSQVVNRYIKPLGQQYQELANAYQMNSCEEVQNIITKYQQLFTRDHNMGLVKQVLSYLYKKNIQRLTKTFLTLSLSDVASRVQLSGPADAEKYILNMIEDGEIFATINQKDGMVVFHDDPEKYNSPEMLAKLEKEMAACMELDKRVLEMEEEVVLTPQYVRKACGQNDQDDQTAGPAPTNVTNVQGQSKHNTYPM</sequence>
<dbReference type="PANTHER" id="PTHR10758">
    <property type="entry name" value="26S PROTEASOME NON-ATPASE REGULATORY SUBUNIT 3/COP9 SIGNALOSOME COMPLEX SUBUNIT 3"/>
    <property type="match status" value="1"/>
</dbReference>
<feature type="region of interest" description="Disordered" evidence="8">
    <location>
        <begin position="417"/>
        <end position="446"/>
    </location>
</feature>
<feature type="domain" description="PCI" evidence="9">
    <location>
        <begin position="204"/>
        <end position="372"/>
    </location>
</feature>
<dbReference type="PANTHER" id="PTHR10758:SF1">
    <property type="entry name" value="COP9 SIGNALOSOME COMPLEX SUBUNIT 3"/>
    <property type="match status" value="1"/>
</dbReference>
<evidence type="ECO:0000256" key="7">
    <source>
        <dbReference type="ARBA" id="ARBA00023242"/>
    </source>
</evidence>
<dbReference type="AlphaFoldDB" id="A0AAJ7N2X0"/>
<gene>
    <name evidence="11" type="primary">LOC108621921</name>
</gene>
<dbReference type="KEGG" id="ccal:108621921"/>
<comment type="similarity">
    <text evidence="3">Belongs to the CSN3 family.</text>
</comment>
<dbReference type="InterPro" id="IPR055089">
    <property type="entry name" value="COP9_N"/>
</dbReference>
<dbReference type="SUPFAM" id="SSF46785">
    <property type="entry name" value="Winged helix' DNA-binding domain"/>
    <property type="match status" value="1"/>
</dbReference>
<comment type="subcellular location">
    <subcellularLocation>
        <location evidence="2">Cytoplasm</location>
    </subcellularLocation>
    <subcellularLocation>
        <location evidence="1">Nucleus</location>
    </subcellularLocation>
</comment>
<keyword evidence="6" id="KW-0736">Signalosome</keyword>
<dbReference type="Gene3D" id="1.25.40.570">
    <property type="match status" value="1"/>
</dbReference>
<reference evidence="11" key="1">
    <citation type="submission" date="2025-08" db="UniProtKB">
        <authorList>
            <consortium name="RefSeq"/>
        </authorList>
    </citation>
    <scope>IDENTIFICATION</scope>
    <source>
        <tissue evidence="11">Whole body</tissue>
    </source>
</reference>
<dbReference type="PROSITE" id="PS50250">
    <property type="entry name" value="PCI"/>
    <property type="match status" value="1"/>
</dbReference>
<proteinExistence type="inferred from homology"/>
<keyword evidence="10" id="KW-1185">Reference proteome</keyword>
<dbReference type="Pfam" id="PF22788">
    <property type="entry name" value="COP9_hel_rpt"/>
    <property type="match status" value="1"/>
</dbReference>
<dbReference type="GeneID" id="108621921"/>
<dbReference type="GO" id="GO:0006511">
    <property type="term" value="P:ubiquitin-dependent protein catabolic process"/>
    <property type="evidence" value="ECO:0007669"/>
    <property type="project" value="TreeGrafter"/>
</dbReference>
<evidence type="ECO:0000259" key="9">
    <source>
        <dbReference type="PROSITE" id="PS50250"/>
    </source>
</evidence>
<keyword evidence="7" id="KW-0539">Nucleus</keyword>
<accession>A0AAJ7N2X0</accession>
<evidence type="ECO:0000313" key="11">
    <source>
        <dbReference type="RefSeq" id="XP_017875016.1"/>
    </source>
</evidence>
<dbReference type="InterPro" id="IPR050756">
    <property type="entry name" value="CSN3"/>
</dbReference>
<protein>
    <recommendedName>
        <fullName evidence="4">COP9 signalosome complex subunit 3</fullName>
    </recommendedName>
</protein>
<evidence type="ECO:0000256" key="1">
    <source>
        <dbReference type="ARBA" id="ARBA00004123"/>
    </source>
</evidence>
<dbReference type="FunFam" id="1.25.40.570:FF:000008">
    <property type="entry name" value="COP9 signalosome complex subunit 3"/>
    <property type="match status" value="1"/>
</dbReference>
<evidence type="ECO:0000256" key="5">
    <source>
        <dbReference type="ARBA" id="ARBA00022490"/>
    </source>
</evidence>
<dbReference type="RefSeq" id="XP_017875016.1">
    <property type="nucleotide sequence ID" value="XM_018019527.2"/>
</dbReference>
<evidence type="ECO:0000313" key="10">
    <source>
        <dbReference type="Proteomes" id="UP000694925"/>
    </source>
</evidence>
<dbReference type="FunFam" id="1.10.10.10:FF:000354">
    <property type="entry name" value="COP9 signalosome complex subunit 3"/>
    <property type="match status" value="1"/>
</dbReference>
<dbReference type="InterPro" id="IPR000717">
    <property type="entry name" value="PCI_dom"/>
</dbReference>
<name>A0AAJ7N2X0_9HYME</name>
<feature type="compositionally biased region" description="Polar residues" evidence="8">
    <location>
        <begin position="430"/>
        <end position="446"/>
    </location>
</feature>